<name>A0A6J7WHF0_9CAUD</name>
<sequence length="54" mass="5959">MRFNASILVLLAAFSVNSYAGGELKKVCHQEKGKEVCKTIKVHKKLEGTKVPTK</sequence>
<accession>A0A6J7WHF0</accession>
<reference evidence="1" key="1">
    <citation type="submission" date="2020-05" db="EMBL/GenBank/DDBJ databases">
        <authorList>
            <person name="Chiriac C."/>
            <person name="Salcher M."/>
            <person name="Ghai R."/>
            <person name="Kavagutti S V."/>
        </authorList>
    </citation>
    <scope>NUCLEOTIDE SEQUENCE</scope>
</reference>
<organism evidence="1">
    <name type="scientific">uncultured Caudovirales phage</name>
    <dbReference type="NCBI Taxonomy" id="2100421"/>
    <lineage>
        <taxon>Viruses</taxon>
        <taxon>Duplodnaviria</taxon>
        <taxon>Heunggongvirae</taxon>
        <taxon>Uroviricota</taxon>
        <taxon>Caudoviricetes</taxon>
        <taxon>Peduoviridae</taxon>
        <taxon>Maltschvirus</taxon>
        <taxon>Maltschvirus maltsch</taxon>
    </lineage>
</organism>
<gene>
    <name evidence="1" type="ORF">UFOVP177_62</name>
</gene>
<dbReference type="EMBL" id="LR798223">
    <property type="protein sequence ID" value="CAB5195133.1"/>
    <property type="molecule type" value="Genomic_DNA"/>
</dbReference>
<protein>
    <submittedName>
        <fullName evidence="1">Uncharacterized protein</fullName>
    </submittedName>
</protein>
<evidence type="ECO:0000313" key="1">
    <source>
        <dbReference type="EMBL" id="CAB5195133.1"/>
    </source>
</evidence>
<proteinExistence type="predicted"/>